<dbReference type="EMBL" id="JBHUML010000006">
    <property type="protein sequence ID" value="MFD2706954.1"/>
    <property type="molecule type" value="Genomic_DNA"/>
</dbReference>
<protein>
    <submittedName>
        <fullName evidence="3">Phage tail protein</fullName>
    </submittedName>
</protein>
<dbReference type="InterPro" id="IPR011083">
    <property type="entry name" value="Phage_tail_collar_dom"/>
</dbReference>
<dbReference type="Proteomes" id="UP001597520">
    <property type="component" value="Unassembled WGS sequence"/>
</dbReference>
<dbReference type="Pfam" id="PF07484">
    <property type="entry name" value="Collar"/>
    <property type="match status" value="2"/>
</dbReference>
<reference evidence="4" key="1">
    <citation type="journal article" date="2019" name="Int. J. Syst. Evol. Microbiol.">
        <title>The Global Catalogue of Microorganisms (GCM) 10K type strain sequencing project: providing services to taxonomists for standard genome sequencing and annotation.</title>
        <authorList>
            <consortium name="The Broad Institute Genomics Platform"/>
            <consortium name="The Broad Institute Genome Sequencing Center for Infectious Disease"/>
            <person name="Wu L."/>
            <person name="Ma J."/>
        </authorList>
    </citation>
    <scope>NUCLEOTIDE SEQUENCE [LARGE SCALE GENOMIC DNA]</scope>
    <source>
        <strain evidence="4">KCTC 33792</strain>
    </source>
</reference>
<evidence type="ECO:0000256" key="1">
    <source>
        <dbReference type="SAM" id="MobiDB-lite"/>
    </source>
</evidence>
<feature type="domain" description="Phage tail collar" evidence="2">
    <location>
        <begin position="8"/>
        <end position="63"/>
    </location>
</feature>
<dbReference type="InterPro" id="IPR037053">
    <property type="entry name" value="Phage_tail_collar_dom_sf"/>
</dbReference>
<keyword evidence="4" id="KW-1185">Reference proteome</keyword>
<organism evidence="3 4">
    <name type="scientific">Salibacterium lacus</name>
    <dbReference type="NCBI Taxonomy" id="1898109"/>
    <lineage>
        <taxon>Bacteria</taxon>
        <taxon>Bacillati</taxon>
        <taxon>Bacillota</taxon>
        <taxon>Bacilli</taxon>
        <taxon>Bacillales</taxon>
        <taxon>Bacillaceae</taxon>
    </lineage>
</organism>
<dbReference type="Gene3D" id="3.90.1340.10">
    <property type="entry name" value="Phage tail collar domain"/>
    <property type="match status" value="2"/>
</dbReference>
<name>A0ABW5T696_9BACI</name>
<feature type="domain" description="Phage tail collar" evidence="2">
    <location>
        <begin position="175"/>
        <end position="230"/>
    </location>
</feature>
<accession>A0ABW5T696</accession>
<sequence>MEFNTFIGEIHCFAFPFEPKGWMYCDGRQLSISSYYNLYTILGTTFGGDGTSTFALPDLRGRTMVHAGGEVSPGERAGEETHELTIGEMPEHRHRVSASTVNTNTAQAAGHVWGDNDGAAYAASSDNWMRYNAVAEEGGGSPHSNMQPYLVSNYCIAVEGIYPSRDTTAFQAMAGDIRMFAGTFSPAGWEFCNGQYLSVSDDTALYSVIQTIYGGDGNHEFQIPDMRNRTAIHAGCGNDVSQRKLGEQGGSSKVILTIEDMPRHNHHIRCYQGSSDTSEPSGAVWADAGGFSPDKYTTDSPDTQMKEEALAPTGSSRPHNNRQPFLGVHFIIAVKGEVPPRSAAEEESV</sequence>
<evidence type="ECO:0000259" key="2">
    <source>
        <dbReference type="Pfam" id="PF07484"/>
    </source>
</evidence>
<proteinExistence type="predicted"/>
<evidence type="ECO:0000313" key="4">
    <source>
        <dbReference type="Proteomes" id="UP001597520"/>
    </source>
</evidence>
<feature type="region of interest" description="Disordered" evidence="1">
    <location>
        <begin position="272"/>
        <end position="323"/>
    </location>
</feature>
<gene>
    <name evidence="3" type="ORF">ACFSUB_15950</name>
</gene>
<feature type="compositionally biased region" description="Polar residues" evidence="1">
    <location>
        <begin position="313"/>
        <end position="323"/>
    </location>
</feature>
<dbReference type="SUPFAM" id="SSF88874">
    <property type="entry name" value="Receptor-binding domain of short tail fibre protein gp12"/>
    <property type="match status" value="2"/>
</dbReference>
<dbReference type="RefSeq" id="WP_380714280.1">
    <property type="nucleotide sequence ID" value="NZ_JBHUML010000006.1"/>
</dbReference>
<evidence type="ECO:0000313" key="3">
    <source>
        <dbReference type="EMBL" id="MFD2706954.1"/>
    </source>
</evidence>
<comment type="caution">
    <text evidence="3">The sequence shown here is derived from an EMBL/GenBank/DDBJ whole genome shotgun (WGS) entry which is preliminary data.</text>
</comment>